<keyword evidence="5" id="KW-1133">Transmembrane helix</keyword>
<dbReference type="Gene3D" id="2.120.10.30">
    <property type="entry name" value="TolB, C-terminal domain"/>
    <property type="match status" value="1"/>
</dbReference>
<accession>A0A7R9MF37</accession>
<feature type="compositionally biased region" description="Basic residues" evidence="4">
    <location>
        <begin position="441"/>
        <end position="450"/>
    </location>
</feature>
<keyword evidence="8" id="KW-1185">Reference proteome</keyword>
<dbReference type="InterPro" id="IPR011042">
    <property type="entry name" value="6-blade_b-propeller_TolB-like"/>
</dbReference>
<evidence type="ECO:0000256" key="2">
    <source>
        <dbReference type="ARBA" id="ARBA00022553"/>
    </source>
</evidence>
<dbReference type="OrthoDB" id="5307922at2759"/>
<evidence type="ECO:0000313" key="8">
    <source>
        <dbReference type="Proteomes" id="UP000728032"/>
    </source>
</evidence>
<feature type="transmembrane region" description="Helical" evidence="5">
    <location>
        <begin position="7"/>
        <end position="32"/>
    </location>
</feature>
<dbReference type="Proteomes" id="UP000728032">
    <property type="component" value="Unassembled WGS sequence"/>
</dbReference>
<comment type="similarity">
    <text evidence="1">Belongs to the strictosidine synthase family.</text>
</comment>
<dbReference type="Pfam" id="PF20067">
    <property type="entry name" value="SSL_N"/>
    <property type="match status" value="1"/>
</dbReference>
<feature type="non-terminal residue" evidence="7">
    <location>
        <position position="1"/>
    </location>
</feature>
<evidence type="ECO:0000313" key="7">
    <source>
        <dbReference type="EMBL" id="CAD7658898.1"/>
    </source>
</evidence>
<evidence type="ECO:0000256" key="4">
    <source>
        <dbReference type="SAM" id="MobiDB-lite"/>
    </source>
</evidence>
<feature type="domain" description="Strictosidine synthase conserved region" evidence="6">
    <location>
        <begin position="171"/>
        <end position="258"/>
    </location>
</feature>
<gene>
    <name evidence="7" type="ORF">ONB1V03_LOCUS15518</name>
</gene>
<dbReference type="PANTHER" id="PTHR10426">
    <property type="entry name" value="STRICTOSIDINE SYNTHASE-RELATED"/>
    <property type="match status" value="1"/>
</dbReference>
<name>A0A7R9MF37_9ACAR</name>
<keyword evidence="2" id="KW-0597">Phosphoprotein</keyword>
<evidence type="ECO:0000256" key="3">
    <source>
        <dbReference type="ARBA" id="ARBA00023180"/>
    </source>
</evidence>
<keyword evidence="3" id="KW-0325">Glycoprotein</keyword>
<dbReference type="EMBL" id="CAJPVJ010016094">
    <property type="protein sequence ID" value="CAG2176084.1"/>
    <property type="molecule type" value="Genomic_DNA"/>
</dbReference>
<evidence type="ECO:0000259" key="6">
    <source>
        <dbReference type="Pfam" id="PF03088"/>
    </source>
</evidence>
<dbReference type="InterPro" id="IPR018119">
    <property type="entry name" value="Strictosidine_synth_cons-reg"/>
</dbReference>
<feature type="region of interest" description="Disordered" evidence="4">
    <location>
        <begin position="434"/>
        <end position="475"/>
    </location>
</feature>
<evidence type="ECO:0000256" key="5">
    <source>
        <dbReference type="SAM" id="Phobius"/>
    </source>
</evidence>
<keyword evidence="5" id="KW-0812">Transmembrane</keyword>
<sequence>MVDITNLILVSIKIIFYSIFSYLFLAFAPILLDIEPSSFNITLPETFDGPLTANNKLSEADHLFVNEIKGPESLAVWKGDVYTGLSDGRIVRIRKDRYKTVAQFGDPAKCVNPWEMEKCGRPLGMRFDSKGTLYVADAYYGLHTVNVTSGKVKRILTSKKPIADLRPKFLDDLVINEDENAIYFTDASNRWDLKNVFYTVGEHDESGRVIRFDMRTKNSTVVMKSLGFPNGIELTDDKKALLVCEFNNRRIMKHFIDGDRRGQTDIFSFNLPGEPDNIRRSSDPYRETYWVALAMGRNEKNPSFAIDVLSGWPKTRKALLRALHTVGFGLEYIGRFLHFRPLIELGFKTKTGSLIFHTITHYGMAVELDTEGKVVQSLHSPDGKTTLLSEVREVVVGDTKVLYLGSYGNNYIGKINLGKLSKIQRPLLTHEKKQYIENQKQKSKKSKPKAYKPYEPFDLQSPNFGQNQQKSQQDF</sequence>
<protein>
    <recommendedName>
        <fullName evidence="6">Strictosidine synthase conserved region domain-containing protein</fullName>
    </recommendedName>
</protein>
<evidence type="ECO:0000256" key="1">
    <source>
        <dbReference type="ARBA" id="ARBA00009191"/>
    </source>
</evidence>
<dbReference type="GO" id="GO:0016787">
    <property type="term" value="F:hydrolase activity"/>
    <property type="evidence" value="ECO:0007669"/>
    <property type="project" value="TreeGrafter"/>
</dbReference>
<proteinExistence type="inferred from homology"/>
<dbReference type="GO" id="GO:0012505">
    <property type="term" value="C:endomembrane system"/>
    <property type="evidence" value="ECO:0007669"/>
    <property type="project" value="TreeGrafter"/>
</dbReference>
<dbReference type="SUPFAM" id="SSF63829">
    <property type="entry name" value="Calcium-dependent phosphotriesterase"/>
    <property type="match status" value="1"/>
</dbReference>
<organism evidence="7">
    <name type="scientific">Oppiella nova</name>
    <dbReference type="NCBI Taxonomy" id="334625"/>
    <lineage>
        <taxon>Eukaryota</taxon>
        <taxon>Metazoa</taxon>
        <taxon>Ecdysozoa</taxon>
        <taxon>Arthropoda</taxon>
        <taxon>Chelicerata</taxon>
        <taxon>Arachnida</taxon>
        <taxon>Acari</taxon>
        <taxon>Acariformes</taxon>
        <taxon>Sarcoptiformes</taxon>
        <taxon>Oribatida</taxon>
        <taxon>Brachypylina</taxon>
        <taxon>Oppioidea</taxon>
        <taxon>Oppiidae</taxon>
        <taxon>Oppiella</taxon>
    </lineage>
</organism>
<dbReference type="PANTHER" id="PTHR10426:SF88">
    <property type="entry name" value="ADIPOCYTE PLASMA MEMBRANE-ASSOCIATED PROTEIN HEMOMUCIN-RELATED"/>
    <property type="match status" value="1"/>
</dbReference>
<dbReference type="EMBL" id="OC930919">
    <property type="protein sequence ID" value="CAD7658898.1"/>
    <property type="molecule type" value="Genomic_DNA"/>
</dbReference>
<dbReference type="AlphaFoldDB" id="A0A7R9MF37"/>
<keyword evidence="5" id="KW-0472">Membrane</keyword>
<reference evidence="7" key="1">
    <citation type="submission" date="2020-11" db="EMBL/GenBank/DDBJ databases">
        <authorList>
            <person name="Tran Van P."/>
        </authorList>
    </citation>
    <scope>NUCLEOTIDE SEQUENCE</scope>
</reference>
<dbReference type="Pfam" id="PF03088">
    <property type="entry name" value="Str_synth"/>
    <property type="match status" value="1"/>
</dbReference>
<feature type="compositionally biased region" description="Polar residues" evidence="4">
    <location>
        <begin position="460"/>
        <end position="475"/>
    </location>
</feature>